<name>A0A0J9UVK1_FUSO4</name>
<evidence type="ECO:0000313" key="2">
    <source>
        <dbReference type="EMBL" id="KNB03479.1"/>
    </source>
</evidence>
<keyword evidence="1" id="KW-0812">Transmembrane</keyword>
<evidence type="ECO:0000256" key="1">
    <source>
        <dbReference type="SAM" id="Phobius"/>
    </source>
</evidence>
<keyword evidence="1" id="KW-1133">Transmembrane helix</keyword>
<gene>
    <name evidence="2" type="ORF">FOXG_19148</name>
</gene>
<dbReference type="EMBL" id="DS231701">
    <property type="protein sequence ID" value="KNB03479.1"/>
    <property type="molecule type" value="Genomic_DNA"/>
</dbReference>
<dbReference type="AlphaFoldDB" id="A0A0J9UVK1"/>
<reference evidence="2" key="1">
    <citation type="submission" date="2007-04" db="EMBL/GenBank/DDBJ databases">
        <authorList>
            <consortium name="The Broad Institute Genome Sequencing Platform"/>
            <person name="Birren B."/>
            <person name="Lander E."/>
            <person name="Galagan J."/>
            <person name="Nusbaum C."/>
            <person name="Devon K."/>
            <person name="Ma L.-J."/>
            <person name="Jaffe D."/>
            <person name="Butler J."/>
            <person name="Alvarez P."/>
            <person name="Gnerre S."/>
            <person name="Grabherr M."/>
            <person name="Kleber M."/>
            <person name="Mauceli E."/>
            <person name="Brockman W."/>
            <person name="MacCallum I.A."/>
            <person name="Young S."/>
            <person name="LaButti K."/>
            <person name="DeCaprio D."/>
            <person name="Crawford M."/>
            <person name="Koehrsen M."/>
            <person name="Engels R."/>
            <person name="Montgomery P."/>
            <person name="Pearson M."/>
            <person name="Howarth C."/>
            <person name="Larson L."/>
            <person name="White J."/>
            <person name="O'Leary S."/>
            <person name="Kodira C."/>
            <person name="Zeng Q."/>
            <person name="Yandava C."/>
            <person name="Alvarado L."/>
            <person name="Kistler C."/>
            <person name="Shim W.-B."/>
            <person name="Kang S."/>
            <person name="Woloshuk C."/>
        </authorList>
    </citation>
    <scope>NUCLEOTIDE SEQUENCE</scope>
    <source>
        <strain evidence="2">4287</strain>
    </source>
</reference>
<accession>A0A0J9UVK1</accession>
<sequence>MSFFTSKQAVALPRLPQMSSDASWNFFGHLMTEYSSIVNLISLVCLGLGLMLFIPVLLLVIFDLFLWMWRNISNTNPPSIVDSEPDSVVTTNPHAAAIATGIDKGSL</sequence>
<dbReference type="KEGG" id="fox:FOXG_19148"/>
<organism evidence="2 3">
    <name type="scientific">Fusarium oxysporum f. sp. lycopersici (strain 4287 / CBS 123668 / FGSC 9935 / NRRL 34936)</name>
    <name type="common">Fusarium vascular wilt of tomato</name>
    <dbReference type="NCBI Taxonomy" id="426428"/>
    <lineage>
        <taxon>Eukaryota</taxon>
        <taxon>Fungi</taxon>
        <taxon>Dikarya</taxon>
        <taxon>Ascomycota</taxon>
        <taxon>Pezizomycotina</taxon>
        <taxon>Sordariomycetes</taxon>
        <taxon>Hypocreomycetidae</taxon>
        <taxon>Hypocreales</taxon>
        <taxon>Nectriaceae</taxon>
        <taxon>Fusarium</taxon>
        <taxon>Fusarium oxysporum species complex</taxon>
    </lineage>
</organism>
<reference evidence="2" key="2">
    <citation type="journal article" date="2010" name="Nature">
        <title>Comparative genomics reveals mobile pathogenicity chromosomes in Fusarium.</title>
        <authorList>
            <person name="Ma L.J."/>
            <person name="van der Does H.C."/>
            <person name="Borkovich K.A."/>
            <person name="Coleman J.J."/>
            <person name="Daboussi M.J."/>
            <person name="Di Pietro A."/>
            <person name="Dufresne M."/>
            <person name="Freitag M."/>
            <person name="Grabherr M."/>
            <person name="Henrissat B."/>
            <person name="Houterman P.M."/>
            <person name="Kang S."/>
            <person name="Shim W.B."/>
            <person name="Woloshuk C."/>
            <person name="Xie X."/>
            <person name="Xu J.R."/>
            <person name="Antoniw J."/>
            <person name="Baker S.E."/>
            <person name="Bluhm B.H."/>
            <person name="Breakspear A."/>
            <person name="Brown D.W."/>
            <person name="Butchko R.A."/>
            <person name="Chapman S."/>
            <person name="Coulson R."/>
            <person name="Coutinho P.M."/>
            <person name="Danchin E.G."/>
            <person name="Diener A."/>
            <person name="Gale L.R."/>
            <person name="Gardiner D.M."/>
            <person name="Goff S."/>
            <person name="Hammond-Kosack K.E."/>
            <person name="Hilburn K."/>
            <person name="Hua-Van A."/>
            <person name="Jonkers W."/>
            <person name="Kazan K."/>
            <person name="Kodira C.D."/>
            <person name="Koehrsen M."/>
            <person name="Kumar L."/>
            <person name="Lee Y.H."/>
            <person name="Li L."/>
            <person name="Manners J.M."/>
            <person name="Miranda-Saavedra D."/>
            <person name="Mukherjee M."/>
            <person name="Park G."/>
            <person name="Park J."/>
            <person name="Park S.Y."/>
            <person name="Proctor R.H."/>
            <person name="Regev A."/>
            <person name="Ruiz-Roldan M.C."/>
            <person name="Sain D."/>
            <person name="Sakthikumar S."/>
            <person name="Sykes S."/>
            <person name="Schwartz D.C."/>
            <person name="Turgeon B.G."/>
            <person name="Wapinski I."/>
            <person name="Yoder O."/>
            <person name="Young S."/>
            <person name="Zeng Q."/>
            <person name="Zhou S."/>
            <person name="Galagan J."/>
            <person name="Cuomo C.A."/>
            <person name="Kistler H.C."/>
            <person name="Rep M."/>
        </authorList>
    </citation>
    <scope>NUCLEOTIDE SEQUENCE [LARGE SCALE GENOMIC DNA]</scope>
    <source>
        <strain evidence="2">4287</strain>
    </source>
</reference>
<dbReference type="GeneID" id="28959854"/>
<protein>
    <submittedName>
        <fullName evidence="2">Uncharacterized protein</fullName>
    </submittedName>
</protein>
<evidence type="ECO:0000313" key="3">
    <source>
        <dbReference type="Proteomes" id="UP000009097"/>
    </source>
</evidence>
<keyword evidence="1" id="KW-0472">Membrane</keyword>
<dbReference type="Proteomes" id="UP000009097">
    <property type="component" value="Unassembled WGS sequence"/>
</dbReference>
<proteinExistence type="predicted"/>
<feature type="transmembrane region" description="Helical" evidence="1">
    <location>
        <begin position="40"/>
        <end position="66"/>
    </location>
</feature>
<dbReference type="RefSeq" id="XP_018241524.1">
    <property type="nucleotide sequence ID" value="XM_018399331.1"/>
</dbReference>
<dbReference type="VEuPathDB" id="FungiDB:FOXG_19148"/>